<reference evidence="1 2" key="1">
    <citation type="submission" date="2014-04" db="EMBL/GenBank/DDBJ databases">
        <authorList>
            <consortium name="DOE Joint Genome Institute"/>
            <person name="Kuo A."/>
            <person name="Ruytinx J."/>
            <person name="Rineau F."/>
            <person name="Colpaert J."/>
            <person name="Kohler A."/>
            <person name="Nagy L.G."/>
            <person name="Floudas D."/>
            <person name="Copeland A."/>
            <person name="Barry K.W."/>
            <person name="Cichocki N."/>
            <person name="Veneault-Fourrey C."/>
            <person name="LaButti K."/>
            <person name="Lindquist E.A."/>
            <person name="Lipzen A."/>
            <person name="Lundell T."/>
            <person name="Morin E."/>
            <person name="Murat C."/>
            <person name="Sun H."/>
            <person name="Tunlid A."/>
            <person name="Henrissat B."/>
            <person name="Grigoriev I.V."/>
            <person name="Hibbett D.S."/>
            <person name="Martin F."/>
            <person name="Nordberg H.P."/>
            <person name="Cantor M.N."/>
            <person name="Hua S.X."/>
        </authorList>
    </citation>
    <scope>NUCLEOTIDE SEQUENCE [LARGE SCALE GENOMIC DNA]</scope>
    <source>
        <strain evidence="1 2">UH-Slu-Lm8-n1</strain>
    </source>
</reference>
<proteinExistence type="predicted"/>
<dbReference type="AlphaFoldDB" id="A0A0C9ZJZ0"/>
<dbReference type="InParanoid" id="A0A0C9ZJZ0"/>
<dbReference type="Proteomes" id="UP000054485">
    <property type="component" value="Unassembled WGS sequence"/>
</dbReference>
<accession>A0A0C9ZJZ0</accession>
<sequence>MVEQVWIVWEFWEDPFSTSAVNVIEETPVFLVLTLREVRGYEDGEPLGTPLLSLSCQQR</sequence>
<protein>
    <submittedName>
        <fullName evidence="1">Uncharacterized protein</fullName>
    </submittedName>
</protein>
<dbReference type="HOGENOM" id="CLU_2962440_0_0_1"/>
<name>A0A0C9ZJZ0_9AGAM</name>
<evidence type="ECO:0000313" key="1">
    <source>
        <dbReference type="EMBL" id="KIK37790.1"/>
    </source>
</evidence>
<reference evidence="2" key="2">
    <citation type="submission" date="2015-01" db="EMBL/GenBank/DDBJ databases">
        <title>Evolutionary Origins and Diversification of the Mycorrhizal Mutualists.</title>
        <authorList>
            <consortium name="DOE Joint Genome Institute"/>
            <consortium name="Mycorrhizal Genomics Consortium"/>
            <person name="Kohler A."/>
            <person name="Kuo A."/>
            <person name="Nagy L.G."/>
            <person name="Floudas D."/>
            <person name="Copeland A."/>
            <person name="Barry K.W."/>
            <person name="Cichocki N."/>
            <person name="Veneault-Fourrey C."/>
            <person name="LaButti K."/>
            <person name="Lindquist E.A."/>
            <person name="Lipzen A."/>
            <person name="Lundell T."/>
            <person name="Morin E."/>
            <person name="Murat C."/>
            <person name="Riley R."/>
            <person name="Ohm R."/>
            <person name="Sun H."/>
            <person name="Tunlid A."/>
            <person name="Henrissat B."/>
            <person name="Grigoriev I.V."/>
            <person name="Hibbett D.S."/>
            <person name="Martin F."/>
        </authorList>
    </citation>
    <scope>NUCLEOTIDE SEQUENCE [LARGE SCALE GENOMIC DNA]</scope>
    <source>
        <strain evidence="2">UH-Slu-Lm8-n1</strain>
    </source>
</reference>
<organism evidence="1 2">
    <name type="scientific">Suillus luteus UH-Slu-Lm8-n1</name>
    <dbReference type="NCBI Taxonomy" id="930992"/>
    <lineage>
        <taxon>Eukaryota</taxon>
        <taxon>Fungi</taxon>
        <taxon>Dikarya</taxon>
        <taxon>Basidiomycota</taxon>
        <taxon>Agaricomycotina</taxon>
        <taxon>Agaricomycetes</taxon>
        <taxon>Agaricomycetidae</taxon>
        <taxon>Boletales</taxon>
        <taxon>Suillineae</taxon>
        <taxon>Suillaceae</taxon>
        <taxon>Suillus</taxon>
    </lineage>
</organism>
<dbReference type="EMBL" id="KN835429">
    <property type="protein sequence ID" value="KIK37790.1"/>
    <property type="molecule type" value="Genomic_DNA"/>
</dbReference>
<gene>
    <name evidence="1" type="ORF">CY34DRAFT_810013</name>
</gene>
<evidence type="ECO:0000313" key="2">
    <source>
        <dbReference type="Proteomes" id="UP000054485"/>
    </source>
</evidence>
<keyword evidence="2" id="KW-1185">Reference proteome</keyword>